<dbReference type="AlphaFoldDB" id="A0A146K9Q7"/>
<proteinExistence type="predicted"/>
<gene>
    <name evidence="2" type="ORF">TPC1_15990</name>
</gene>
<dbReference type="InterPro" id="IPR045886">
    <property type="entry name" value="ThiF/MoeB/HesA"/>
</dbReference>
<organism evidence="2">
    <name type="scientific">Trepomonas sp. PC1</name>
    <dbReference type="NCBI Taxonomy" id="1076344"/>
    <lineage>
        <taxon>Eukaryota</taxon>
        <taxon>Metamonada</taxon>
        <taxon>Diplomonadida</taxon>
        <taxon>Hexamitidae</taxon>
        <taxon>Hexamitinae</taxon>
        <taxon>Trepomonas</taxon>
    </lineage>
</organism>
<sequence>RIKQLKEITEEAQEKISKSTVIVIGAGGVGSSCLEYLAGNGIGHIVICDFDDVSLTNLHRQVIHSESDLINKADSAIKRLKSLNSTIKYTAYKAKLVDENIKSLLTYQPNVIIDASDNPETRFLVANLAFKYKIPHVFASGVRFSFNLSSFNVIPNQPCFHCVFSKIPPIQLRQTALSDGVMGPAIGMAGCAAALEAIKILIFPDQLEQKCLCGKLLWYNGLEWDQRIMKIAKKTNCVC</sequence>
<dbReference type="EMBL" id="GDID01004447">
    <property type="protein sequence ID" value="JAP92159.1"/>
    <property type="molecule type" value="Transcribed_RNA"/>
</dbReference>
<dbReference type="Gene3D" id="3.40.50.720">
    <property type="entry name" value="NAD(P)-binding Rossmann-like Domain"/>
    <property type="match status" value="1"/>
</dbReference>
<dbReference type="PANTHER" id="PTHR43267">
    <property type="entry name" value="TRNA THREONYLCARBAMOYLADENOSINE DEHYDRATASE"/>
    <property type="match status" value="1"/>
</dbReference>
<dbReference type="Pfam" id="PF00899">
    <property type="entry name" value="ThiF"/>
    <property type="match status" value="1"/>
</dbReference>
<dbReference type="InterPro" id="IPR035985">
    <property type="entry name" value="Ubiquitin-activating_enz"/>
</dbReference>
<feature type="non-terminal residue" evidence="2">
    <location>
        <position position="1"/>
    </location>
</feature>
<name>A0A146K9Q7_9EUKA</name>
<feature type="non-terminal residue" evidence="2">
    <location>
        <position position="239"/>
    </location>
</feature>
<dbReference type="PANTHER" id="PTHR43267:SF1">
    <property type="entry name" value="TRNA THREONYLCARBAMOYLADENOSINE DEHYDRATASE"/>
    <property type="match status" value="1"/>
</dbReference>
<dbReference type="GO" id="GO:0008641">
    <property type="term" value="F:ubiquitin-like modifier activating enzyme activity"/>
    <property type="evidence" value="ECO:0007669"/>
    <property type="project" value="InterPro"/>
</dbReference>
<reference evidence="2" key="1">
    <citation type="submission" date="2015-07" db="EMBL/GenBank/DDBJ databases">
        <title>Adaptation to a free-living lifestyle via gene acquisitions in the diplomonad Trepomonas sp. PC1.</title>
        <authorList>
            <person name="Xu F."/>
            <person name="Jerlstrom-Hultqvist J."/>
            <person name="Kolisko M."/>
            <person name="Simpson A.G.B."/>
            <person name="Roger A.J."/>
            <person name="Svard S.G."/>
            <person name="Andersson J.O."/>
        </authorList>
    </citation>
    <scope>NUCLEOTIDE SEQUENCE</scope>
    <source>
        <strain evidence="2">PC1</strain>
    </source>
</reference>
<accession>A0A146K9Q7</accession>
<dbReference type="InterPro" id="IPR000594">
    <property type="entry name" value="ThiF_NAD_FAD-bd"/>
</dbReference>
<dbReference type="GO" id="GO:0061503">
    <property type="term" value="F:tRNA threonylcarbamoyladenosine dehydratase"/>
    <property type="evidence" value="ECO:0007669"/>
    <property type="project" value="TreeGrafter"/>
</dbReference>
<feature type="domain" description="THIF-type NAD/FAD binding fold" evidence="1">
    <location>
        <begin position="4"/>
        <end position="237"/>
    </location>
</feature>
<protein>
    <submittedName>
        <fullName evidence="2">Molybdopterin biosynthesis MoeB protein</fullName>
    </submittedName>
</protein>
<dbReference type="SUPFAM" id="SSF69572">
    <property type="entry name" value="Activating enzymes of the ubiquitin-like proteins"/>
    <property type="match status" value="1"/>
</dbReference>
<dbReference type="CDD" id="cd00757">
    <property type="entry name" value="ThiF_MoeB_HesA_family"/>
    <property type="match status" value="1"/>
</dbReference>
<dbReference type="GO" id="GO:0061504">
    <property type="term" value="P:cyclic threonylcarbamoyladenosine biosynthetic process"/>
    <property type="evidence" value="ECO:0007669"/>
    <property type="project" value="TreeGrafter"/>
</dbReference>
<evidence type="ECO:0000259" key="1">
    <source>
        <dbReference type="Pfam" id="PF00899"/>
    </source>
</evidence>
<evidence type="ECO:0000313" key="2">
    <source>
        <dbReference type="EMBL" id="JAP92159.1"/>
    </source>
</evidence>